<feature type="compositionally biased region" description="Basic and acidic residues" evidence="1">
    <location>
        <begin position="349"/>
        <end position="363"/>
    </location>
</feature>
<feature type="compositionally biased region" description="Basic and acidic residues" evidence="1">
    <location>
        <begin position="103"/>
        <end position="117"/>
    </location>
</feature>
<proteinExistence type="predicted"/>
<dbReference type="OrthoDB" id="378622at2759"/>
<dbReference type="Proteomes" id="UP000030640">
    <property type="component" value="Unassembled WGS sequence"/>
</dbReference>
<dbReference type="GeneID" id="20040267"/>
<protein>
    <submittedName>
        <fullName evidence="2">Uncharacterized protein</fullName>
    </submittedName>
</protein>
<keyword evidence="3" id="KW-1185">Reference proteome</keyword>
<sequence length="652" mass="73918">MRRYRNQHVGEGKGKRKKNDHGDEVDVVGPAGTGKEAAAGGGKGGPQKSGKDVETFNPQLSARELKKIQYYENMFKKMEKEREERQNEGDNKGKSKGSNASRMKREIESSTKEKGEESSEGALEESGEVAGEAAVTEEKGDDAKQSAVKETAQENNQKGEKNAKDAKEAKHKPKKAKPRAEPRDACAYAVGREKKDEAHSMDGNEPDNNNKWRKVEELQTRIKKEELRMDKGMSSKIREGSNKAVTLKGKKCVKTSNPFVSDIEGGGGEEEDELHSAERDLPRGDRDNDHSSASPKHYTYNKNGMAEIGKGDKVKEENRKSSGSHKMDGEKEHESDHDVNYDNDPNETIEFKEKRKISSEAERKKRVLKIKRSFSVSSNINEYFLDTSSIQLISDNDPSAYGKEEQSSGEDNEKEPTFSYKKKKLLQLLTRTDSKDNDTVYPLVVANNRSSSNNTEGGNYHLADLDKWLTWRNKKNYNICFDSNNRGRKRNKWHIVRSYDEPRIETSERVDLHPNGKENFVDVQMNMNGRSNDTEYFINREDLPMGKKLFCEKKFNRKCAEGSSTQNMMMHRNKEFDVNCCIRKYLDNMRYTNLKKLKKVNRGNLKLYVKGCTNFLNFDKVDSAILSMRKFQEALQRSGGVGGGGEGDGDLL</sequence>
<evidence type="ECO:0000256" key="1">
    <source>
        <dbReference type="SAM" id="MobiDB-lite"/>
    </source>
</evidence>
<feature type="compositionally biased region" description="Basic and acidic residues" evidence="1">
    <location>
        <begin position="309"/>
        <end position="340"/>
    </location>
</feature>
<evidence type="ECO:0000313" key="3">
    <source>
        <dbReference type="Proteomes" id="UP000030640"/>
    </source>
</evidence>
<dbReference type="AlphaFoldDB" id="W6ZV46"/>
<feature type="compositionally biased region" description="Low complexity" evidence="1">
    <location>
        <begin position="29"/>
        <end position="38"/>
    </location>
</feature>
<feature type="compositionally biased region" description="Basic and acidic residues" evidence="1">
    <location>
        <begin position="274"/>
        <end position="290"/>
    </location>
</feature>
<gene>
    <name evidence="2" type="ORF">C922_04993</name>
</gene>
<dbReference type="RefSeq" id="XP_008818789.1">
    <property type="nucleotide sequence ID" value="XM_008820567.1"/>
</dbReference>
<evidence type="ECO:0000313" key="2">
    <source>
        <dbReference type="EMBL" id="EUD64647.1"/>
    </source>
</evidence>
<dbReference type="EMBL" id="KI965492">
    <property type="protein sequence ID" value="EUD64647.1"/>
    <property type="molecule type" value="Genomic_DNA"/>
</dbReference>
<feature type="region of interest" description="Disordered" evidence="1">
    <location>
        <begin position="396"/>
        <end position="417"/>
    </location>
</feature>
<name>W6ZV46_9APIC</name>
<feature type="region of interest" description="Disordered" evidence="1">
    <location>
        <begin position="1"/>
        <end position="363"/>
    </location>
</feature>
<dbReference type="VEuPathDB" id="PlasmoDB:C922_04993"/>
<accession>W6ZV46</accession>
<feature type="compositionally biased region" description="Basic and acidic residues" evidence="1">
    <location>
        <begin position="63"/>
        <end position="93"/>
    </location>
</feature>
<feature type="compositionally biased region" description="Basic and acidic residues" evidence="1">
    <location>
        <begin position="157"/>
        <end position="168"/>
    </location>
</feature>
<reference evidence="2 3" key="1">
    <citation type="submission" date="2013-02" db="EMBL/GenBank/DDBJ databases">
        <title>The Genome Sequence of Plasmodium inui San Antonio 1.</title>
        <authorList>
            <consortium name="The Broad Institute Genome Sequencing Platform"/>
            <consortium name="The Broad Institute Genome Sequencing Center for Infectious Disease"/>
            <person name="Neafsey D."/>
            <person name="Cheeseman I."/>
            <person name="Volkman S."/>
            <person name="Adams J."/>
            <person name="Walker B."/>
            <person name="Young S.K."/>
            <person name="Zeng Q."/>
            <person name="Gargeya S."/>
            <person name="Fitzgerald M."/>
            <person name="Haas B."/>
            <person name="Abouelleil A."/>
            <person name="Alvarado L."/>
            <person name="Arachchi H.M."/>
            <person name="Berlin A.M."/>
            <person name="Chapman S.B."/>
            <person name="Dewar J."/>
            <person name="Goldberg J."/>
            <person name="Griggs A."/>
            <person name="Gujja S."/>
            <person name="Hansen M."/>
            <person name="Howarth C."/>
            <person name="Imamovic A."/>
            <person name="Larimer J."/>
            <person name="McCowan C."/>
            <person name="Murphy C."/>
            <person name="Neiman D."/>
            <person name="Pearson M."/>
            <person name="Priest M."/>
            <person name="Roberts A."/>
            <person name="Saif S."/>
            <person name="Shea T."/>
            <person name="Sisk P."/>
            <person name="Sykes S."/>
            <person name="Wortman J."/>
            <person name="Nusbaum C."/>
            <person name="Birren B."/>
        </authorList>
    </citation>
    <scope>NUCLEOTIDE SEQUENCE [LARGE SCALE GENOMIC DNA]</scope>
    <source>
        <strain evidence="2 3">San Antonio 1</strain>
    </source>
</reference>
<organism evidence="2 3">
    <name type="scientific">Plasmodium inui San Antonio 1</name>
    <dbReference type="NCBI Taxonomy" id="1237626"/>
    <lineage>
        <taxon>Eukaryota</taxon>
        <taxon>Sar</taxon>
        <taxon>Alveolata</taxon>
        <taxon>Apicomplexa</taxon>
        <taxon>Aconoidasida</taxon>
        <taxon>Haemosporida</taxon>
        <taxon>Plasmodiidae</taxon>
        <taxon>Plasmodium</taxon>
        <taxon>Plasmodium (Plasmodium)</taxon>
    </lineage>
</organism>
<feature type="compositionally biased region" description="Basic and acidic residues" evidence="1">
    <location>
        <begin position="191"/>
        <end position="241"/>
    </location>
</feature>
<feature type="compositionally biased region" description="Acidic residues" evidence="1">
    <location>
        <begin position="118"/>
        <end position="127"/>
    </location>
</feature>